<protein>
    <recommendedName>
        <fullName evidence="1">Mannosylglycerate hydrolase MGH1-like glycoside hydrolase domain-containing protein</fullName>
    </recommendedName>
</protein>
<evidence type="ECO:0000313" key="2">
    <source>
        <dbReference type="EMBL" id="MCH5597805.1"/>
    </source>
</evidence>
<dbReference type="EMBL" id="JAKWBL010000001">
    <property type="protein sequence ID" value="MCH5597805.1"/>
    <property type="molecule type" value="Genomic_DNA"/>
</dbReference>
<comment type="caution">
    <text evidence="2">The sequence shown here is derived from an EMBL/GenBank/DDBJ whole genome shotgun (WGS) entry which is preliminary data.</text>
</comment>
<dbReference type="Proteomes" id="UP001202248">
    <property type="component" value="Unassembled WGS sequence"/>
</dbReference>
<gene>
    <name evidence="2" type="ORF">MKP09_07755</name>
</gene>
<dbReference type="SUPFAM" id="SSF48208">
    <property type="entry name" value="Six-hairpin glycosidases"/>
    <property type="match status" value="1"/>
</dbReference>
<dbReference type="InterPro" id="IPR008928">
    <property type="entry name" value="6-hairpin_glycosidase_sf"/>
</dbReference>
<dbReference type="Pfam" id="PF22422">
    <property type="entry name" value="MGH1-like_GH"/>
    <property type="match status" value="1"/>
</dbReference>
<name>A0ABS9SHK2_9BACT</name>
<dbReference type="InterPro" id="IPR054491">
    <property type="entry name" value="MGH1-like_GH"/>
</dbReference>
<evidence type="ECO:0000259" key="1">
    <source>
        <dbReference type="Pfam" id="PF22422"/>
    </source>
</evidence>
<organism evidence="2 3">
    <name type="scientific">Niabella ginsengisoli</name>
    <dbReference type="NCBI Taxonomy" id="522298"/>
    <lineage>
        <taxon>Bacteria</taxon>
        <taxon>Pseudomonadati</taxon>
        <taxon>Bacteroidota</taxon>
        <taxon>Chitinophagia</taxon>
        <taxon>Chitinophagales</taxon>
        <taxon>Chitinophagaceae</taxon>
        <taxon>Niabella</taxon>
    </lineage>
</organism>
<accession>A0ABS9SHK2</accession>
<reference evidence="2 3" key="1">
    <citation type="submission" date="2022-02" db="EMBL/GenBank/DDBJ databases">
        <authorList>
            <person name="Min J."/>
        </authorList>
    </citation>
    <scope>NUCLEOTIDE SEQUENCE [LARGE SCALE GENOMIC DNA]</scope>
    <source>
        <strain evidence="2 3">GR10-1</strain>
    </source>
</reference>
<evidence type="ECO:0000313" key="3">
    <source>
        <dbReference type="Proteomes" id="UP001202248"/>
    </source>
</evidence>
<sequence>MDEKNIPLFESPDKNFEEIFYFRWWTLRKHIKKTEQGYAFTEFLVQRSYADKYNLISSGLGHHIYESRWLHNQEYMNDNLRIWYRGNDGQPLKKLRAFSSWNINAIYNRFLVNGDKTFLKEYYPDLKNDYAAWEAEKRNPKDLFGNLM</sequence>
<keyword evidence="3" id="KW-1185">Reference proteome</keyword>
<feature type="domain" description="Mannosylglycerate hydrolase MGH1-like glycoside hydrolase" evidence="1">
    <location>
        <begin position="52"/>
        <end position="141"/>
    </location>
</feature>
<proteinExistence type="predicted"/>
<dbReference type="RefSeq" id="WP_240827166.1">
    <property type="nucleotide sequence ID" value="NZ_JAKWBL010000001.1"/>
</dbReference>